<dbReference type="InterPro" id="IPR022210">
    <property type="entry name" value="TF_GCR1-like"/>
</dbReference>
<accession>A0A423WIQ8</accession>
<feature type="signal peptide" evidence="1">
    <location>
        <begin position="1"/>
        <end position="22"/>
    </location>
</feature>
<dbReference type="InterPro" id="IPR033433">
    <property type="entry name" value="GtaA_N"/>
</dbReference>
<dbReference type="STRING" id="252740.A0A423WIQ8"/>
<feature type="domain" description="Transcription activator GCR1-like" evidence="2">
    <location>
        <begin position="797"/>
        <end position="871"/>
    </location>
</feature>
<comment type="caution">
    <text evidence="5">The sequence shown here is derived from an EMBL/GenBank/DDBJ whole genome shotgun (WGS) entry which is preliminary data.</text>
</comment>
<feature type="domain" description="Glutaminase A central" evidence="3">
    <location>
        <begin position="326"/>
        <end position="688"/>
    </location>
</feature>
<dbReference type="OrthoDB" id="3918848at2759"/>
<feature type="domain" description="Glutaminase A N-terminal" evidence="4">
    <location>
        <begin position="102"/>
        <end position="319"/>
    </location>
</feature>
<organism evidence="5 6">
    <name type="scientific">Cytospora chrysosperma</name>
    <name type="common">Cytospora canker fungus</name>
    <name type="synonym">Sphaeria chrysosperma</name>
    <dbReference type="NCBI Taxonomy" id="252740"/>
    <lineage>
        <taxon>Eukaryota</taxon>
        <taxon>Fungi</taxon>
        <taxon>Dikarya</taxon>
        <taxon>Ascomycota</taxon>
        <taxon>Pezizomycotina</taxon>
        <taxon>Sordariomycetes</taxon>
        <taxon>Sordariomycetidae</taxon>
        <taxon>Diaporthales</taxon>
        <taxon>Cytosporaceae</taxon>
        <taxon>Cytospora</taxon>
    </lineage>
</organism>
<feature type="chain" id="PRO_5018982415" description="Transcription activator GCR1-like domain-containing protein" evidence="1">
    <location>
        <begin position="23"/>
        <end position="919"/>
    </location>
</feature>
<evidence type="ECO:0000259" key="3">
    <source>
        <dbReference type="Pfam" id="PF16335"/>
    </source>
</evidence>
<dbReference type="InterPro" id="IPR032514">
    <property type="entry name" value="GtaA_central"/>
</dbReference>
<gene>
    <name evidence="5" type="ORF">VSDG_01292</name>
</gene>
<dbReference type="PANTHER" id="PTHR31987:SF14">
    <property type="entry name" value="PUTATIVE (AFU_ORTHOLOGUE AFUA_6G09910)-RELATED"/>
    <property type="match status" value="1"/>
</dbReference>
<evidence type="ECO:0008006" key="7">
    <source>
        <dbReference type="Google" id="ProtNLM"/>
    </source>
</evidence>
<keyword evidence="1" id="KW-0732">Signal</keyword>
<dbReference type="Pfam" id="PF12550">
    <property type="entry name" value="GCR1_C"/>
    <property type="match status" value="1"/>
</dbReference>
<sequence length="919" mass="99760">MQFPSALALFCSAVTLFKPSWAGTSSISSYPLAVRNPYLSTWLPGNVASDAPTAELQFWQGQIIYWPVLVRVGGVTYYCLSEVDGVSNATAATQTGIEFTATHTIINLTAAEATVTLDFFSPVSPSNYIRQSLPYSYLTVNVSSSSAQDIQIFSGVDDSWSGISGDLLADVQTGNDGETVFFNVSNPSETVFTENDQMPAWGSIVFGSKPTTSSTLTYQYASRSTVQQAFVADGALAGTATSYVEDYVFGLSHDFGSSTSASATFAVGYDRAQSINFLGTSYSGYYMSEYPTPALALPAFLADYESAYAESVTFDARVVAAGEAFSTNYTDLLEQSARQVYGAMDLVIPTDTLDTSSVIAFLKEISSNGDIDTVDVIFPTFPALYVISPEWIKLLLEPYLIYINTGDWPQEYIPHDLGVYPTASGHNDGGGEAIYVEATAPFFTLLYAHAYATGGSSSWLDTYKERLLVAGDWTVANGLYPSDQLSTVDAITSSANQTGLAMSAGVGLKALGALFDLSNYTSYGESFAATIYTDAGIGLDNASDPTHLTYNYGYPDSWLTAFHLFPDALLGLETFPSSAAELEAAWYSEQYAALANVSGGVLYAEPGNGDDVNFMISEWAMWAGATSDKYASSYGIGEKAVNAMHGFITNGLNSVPMPTKFIVEGTSDIGTYVVNRARPTVGSVWALLALNGSWASSDVTVQALRDKAPGELVSIILQMQSSYEQQVADLQSQYAVVSRQLAQLTDILNTHFTSQMTAIQSVQHTPAATSPGDPYDNVEIKITPSSDPNKPPIVVPSSLDSVADVWEEYRYGRNGNPSLESVEVRWGPRWRRDYKVQRWFNKRKIIVSKIKQYIADGVDEQAAVHELQMMRRNRTLNWLSRELESHRKETKKQWKAAREAAIANKQAMLGSGTMPANLT</sequence>
<evidence type="ECO:0000256" key="1">
    <source>
        <dbReference type="SAM" id="SignalP"/>
    </source>
</evidence>
<dbReference type="Proteomes" id="UP000284375">
    <property type="component" value="Unassembled WGS sequence"/>
</dbReference>
<protein>
    <recommendedName>
        <fullName evidence="7">Transcription activator GCR1-like domain-containing protein</fullName>
    </recommendedName>
</protein>
<evidence type="ECO:0000259" key="2">
    <source>
        <dbReference type="Pfam" id="PF12550"/>
    </source>
</evidence>
<evidence type="ECO:0000259" key="4">
    <source>
        <dbReference type="Pfam" id="PF17168"/>
    </source>
</evidence>
<dbReference type="Pfam" id="PF17168">
    <property type="entry name" value="DUF5127"/>
    <property type="match status" value="1"/>
</dbReference>
<reference evidence="5 6" key="1">
    <citation type="submission" date="2015-09" db="EMBL/GenBank/DDBJ databases">
        <title>Host preference determinants of Valsa canker pathogens revealed by comparative genomics.</title>
        <authorList>
            <person name="Yin Z."/>
            <person name="Huang L."/>
        </authorList>
    </citation>
    <scope>NUCLEOTIDE SEQUENCE [LARGE SCALE GENOMIC DNA]</scope>
    <source>
        <strain evidence="5 6">YSFL</strain>
    </source>
</reference>
<keyword evidence="6" id="KW-1185">Reference proteome</keyword>
<evidence type="ECO:0000313" key="6">
    <source>
        <dbReference type="Proteomes" id="UP000284375"/>
    </source>
</evidence>
<proteinExistence type="predicted"/>
<name>A0A423WIQ8_CYTCH</name>
<dbReference type="EMBL" id="LJZO01000003">
    <property type="protein sequence ID" value="ROW03270.1"/>
    <property type="molecule type" value="Genomic_DNA"/>
</dbReference>
<dbReference type="Pfam" id="PF16335">
    <property type="entry name" value="GtaA_6_Hairpin"/>
    <property type="match status" value="1"/>
</dbReference>
<dbReference type="PANTHER" id="PTHR31987">
    <property type="entry name" value="GLUTAMINASE A-RELATED"/>
    <property type="match status" value="1"/>
</dbReference>
<dbReference type="AlphaFoldDB" id="A0A423WIQ8"/>
<dbReference type="InterPro" id="IPR052743">
    <property type="entry name" value="Glutaminase_GtaA"/>
</dbReference>
<evidence type="ECO:0000313" key="5">
    <source>
        <dbReference type="EMBL" id="ROW03270.1"/>
    </source>
</evidence>